<protein>
    <recommendedName>
        <fullName evidence="4">DUF4199 domain-containing protein</fullName>
    </recommendedName>
</protein>
<accession>A0A1G9VV60</accession>
<evidence type="ECO:0000313" key="3">
    <source>
        <dbReference type="Proteomes" id="UP000199759"/>
    </source>
</evidence>
<proteinExistence type="predicted"/>
<evidence type="ECO:0000313" key="2">
    <source>
        <dbReference type="EMBL" id="SDM75876.1"/>
    </source>
</evidence>
<evidence type="ECO:0008006" key="4">
    <source>
        <dbReference type="Google" id="ProtNLM"/>
    </source>
</evidence>
<feature type="transmembrane region" description="Helical" evidence="1">
    <location>
        <begin position="69"/>
        <end position="91"/>
    </location>
</feature>
<sequence>MNPLILFLPVYRASVTAYLLGLVALALLDAMRMQFGLILIPSGIALIAIWFFVYALHANRRRHAGREPALGVLPVVVAVLAKGVAAVMGIFPGLVAAMTDFAERNGVDTADDQAFAEAISQPGFQEAFQNDLLAQPELMDTLTAGMAWPSWFGFWLVIALFAIWFARMRPPNAPSVSPGV</sequence>
<gene>
    <name evidence="2" type="ORF">SAMN04488568_1218</name>
</gene>
<organism evidence="2 3">
    <name type="scientific">Maricaulis salignorans</name>
    <dbReference type="NCBI Taxonomy" id="144026"/>
    <lineage>
        <taxon>Bacteria</taxon>
        <taxon>Pseudomonadati</taxon>
        <taxon>Pseudomonadota</taxon>
        <taxon>Alphaproteobacteria</taxon>
        <taxon>Maricaulales</taxon>
        <taxon>Maricaulaceae</taxon>
        <taxon>Maricaulis</taxon>
    </lineage>
</organism>
<reference evidence="2 3" key="1">
    <citation type="submission" date="2016-10" db="EMBL/GenBank/DDBJ databases">
        <authorList>
            <person name="de Groot N.N."/>
        </authorList>
    </citation>
    <scope>NUCLEOTIDE SEQUENCE [LARGE SCALE GENOMIC DNA]</scope>
    <source>
        <strain evidence="2 3">DSM 16077</strain>
    </source>
</reference>
<name>A0A1G9VV60_9PROT</name>
<keyword evidence="1" id="KW-0472">Membrane</keyword>
<keyword evidence="3" id="KW-1185">Reference proteome</keyword>
<evidence type="ECO:0000256" key="1">
    <source>
        <dbReference type="SAM" id="Phobius"/>
    </source>
</evidence>
<dbReference type="OrthoDB" id="7629400at2"/>
<dbReference type="AlphaFoldDB" id="A0A1G9VV60"/>
<feature type="transmembrane region" description="Helical" evidence="1">
    <location>
        <begin position="7"/>
        <end position="28"/>
    </location>
</feature>
<dbReference type="Proteomes" id="UP000199759">
    <property type="component" value="Unassembled WGS sequence"/>
</dbReference>
<dbReference type="EMBL" id="FNHG01000021">
    <property type="protein sequence ID" value="SDM75876.1"/>
    <property type="molecule type" value="Genomic_DNA"/>
</dbReference>
<dbReference type="RefSeq" id="WP_091771592.1">
    <property type="nucleotide sequence ID" value="NZ_FNHG01000021.1"/>
</dbReference>
<keyword evidence="1" id="KW-0812">Transmembrane</keyword>
<feature type="transmembrane region" description="Helical" evidence="1">
    <location>
        <begin position="146"/>
        <end position="166"/>
    </location>
</feature>
<keyword evidence="1" id="KW-1133">Transmembrane helix</keyword>
<feature type="transmembrane region" description="Helical" evidence="1">
    <location>
        <begin position="34"/>
        <end position="57"/>
    </location>
</feature>